<evidence type="ECO:0000256" key="1">
    <source>
        <dbReference type="SAM" id="MobiDB-lite"/>
    </source>
</evidence>
<evidence type="ECO:0000313" key="2">
    <source>
        <dbReference type="EMBL" id="CAK0898182.1"/>
    </source>
</evidence>
<feature type="compositionally biased region" description="Basic residues" evidence="1">
    <location>
        <begin position="67"/>
        <end position="77"/>
    </location>
</feature>
<proteinExistence type="predicted"/>
<feature type="region of interest" description="Disordered" evidence="1">
    <location>
        <begin position="54"/>
        <end position="77"/>
    </location>
</feature>
<feature type="non-terminal residue" evidence="2">
    <location>
        <position position="77"/>
    </location>
</feature>
<dbReference type="Proteomes" id="UP001189429">
    <property type="component" value="Unassembled WGS sequence"/>
</dbReference>
<protein>
    <submittedName>
        <fullName evidence="2">Uncharacterized protein</fullName>
    </submittedName>
</protein>
<keyword evidence="3" id="KW-1185">Reference proteome</keyword>
<name>A0ABN9XEW3_9DINO</name>
<organism evidence="2 3">
    <name type="scientific">Prorocentrum cordatum</name>
    <dbReference type="NCBI Taxonomy" id="2364126"/>
    <lineage>
        <taxon>Eukaryota</taxon>
        <taxon>Sar</taxon>
        <taxon>Alveolata</taxon>
        <taxon>Dinophyceae</taxon>
        <taxon>Prorocentrales</taxon>
        <taxon>Prorocentraceae</taxon>
        <taxon>Prorocentrum</taxon>
    </lineage>
</organism>
<dbReference type="EMBL" id="CAUYUJ010020437">
    <property type="protein sequence ID" value="CAK0898182.1"/>
    <property type="molecule type" value="Genomic_DNA"/>
</dbReference>
<accession>A0ABN9XEW3</accession>
<feature type="non-terminal residue" evidence="2">
    <location>
        <position position="1"/>
    </location>
</feature>
<reference evidence="2" key="1">
    <citation type="submission" date="2023-10" db="EMBL/GenBank/DDBJ databases">
        <authorList>
            <person name="Chen Y."/>
            <person name="Shah S."/>
            <person name="Dougan E. K."/>
            <person name="Thang M."/>
            <person name="Chan C."/>
        </authorList>
    </citation>
    <scope>NUCLEOTIDE SEQUENCE [LARGE SCALE GENOMIC DNA]</scope>
</reference>
<sequence length="77" mass="8259">HLPQRAEEGRLRPMATEDPIAWAPRGQPVRLGAKEGGHLPSGTGRPLAQLPGVVRLGGAEESAPRPARGRRARARRT</sequence>
<comment type="caution">
    <text evidence="2">The sequence shown here is derived from an EMBL/GenBank/DDBJ whole genome shotgun (WGS) entry which is preliminary data.</text>
</comment>
<evidence type="ECO:0000313" key="3">
    <source>
        <dbReference type="Proteomes" id="UP001189429"/>
    </source>
</evidence>
<gene>
    <name evidence="2" type="ORF">PCOR1329_LOCUS76128</name>
</gene>